<name>A0A6C0F164_9ZZZZ</name>
<sequence length="238" mass="26546">MSMLTQHKNKIQAAVSFIICIIGACLISPGGIWYVDYPENSWSSICYALPNAPLSIKGPLLTLSIVSFGLWAHSTIIVNFIDVTCIFWVIIIISLSLLPKAPNKWYMIYIVDAGFVVYMVCAISLDYSNELLYYYHLNLVPITGTIMILNMFTLGAYYAGNKMFMLGSSLLVVGFMCKIVTIYFGQYWGTSIFHTLTAAGIAVLLPIVEEGDPKVPPYPLLNYIILERWNPLSLSSIV</sequence>
<feature type="transmembrane region" description="Helical" evidence="1">
    <location>
        <begin position="131"/>
        <end position="152"/>
    </location>
</feature>
<dbReference type="EMBL" id="MN739015">
    <property type="protein sequence ID" value="QHT35226.1"/>
    <property type="molecule type" value="Genomic_DNA"/>
</dbReference>
<feature type="transmembrane region" description="Helical" evidence="1">
    <location>
        <begin position="164"/>
        <end position="185"/>
    </location>
</feature>
<organism evidence="2">
    <name type="scientific">viral metagenome</name>
    <dbReference type="NCBI Taxonomy" id="1070528"/>
    <lineage>
        <taxon>unclassified sequences</taxon>
        <taxon>metagenomes</taxon>
        <taxon>organismal metagenomes</taxon>
    </lineage>
</organism>
<feature type="transmembrane region" description="Helical" evidence="1">
    <location>
        <begin position="12"/>
        <end position="35"/>
    </location>
</feature>
<keyword evidence="1" id="KW-1133">Transmembrane helix</keyword>
<keyword evidence="1" id="KW-0812">Transmembrane</keyword>
<keyword evidence="1" id="KW-0472">Membrane</keyword>
<proteinExistence type="predicted"/>
<evidence type="ECO:0000313" key="2">
    <source>
        <dbReference type="EMBL" id="QHT35226.1"/>
    </source>
</evidence>
<evidence type="ECO:0000256" key="1">
    <source>
        <dbReference type="SAM" id="Phobius"/>
    </source>
</evidence>
<feature type="transmembrane region" description="Helical" evidence="1">
    <location>
        <begin position="105"/>
        <end position="125"/>
    </location>
</feature>
<protein>
    <submittedName>
        <fullName evidence="2">Uncharacterized protein</fullName>
    </submittedName>
</protein>
<dbReference type="AlphaFoldDB" id="A0A6C0F164"/>
<accession>A0A6C0F164</accession>
<feature type="transmembrane region" description="Helical" evidence="1">
    <location>
        <begin position="76"/>
        <end position="98"/>
    </location>
</feature>
<reference evidence="2" key="1">
    <citation type="journal article" date="2020" name="Nature">
        <title>Giant virus diversity and host interactions through global metagenomics.</title>
        <authorList>
            <person name="Schulz F."/>
            <person name="Roux S."/>
            <person name="Paez-Espino D."/>
            <person name="Jungbluth S."/>
            <person name="Walsh D.A."/>
            <person name="Denef V.J."/>
            <person name="McMahon K.D."/>
            <person name="Konstantinidis K.T."/>
            <person name="Eloe-Fadrosh E.A."/>
            <person name="Kyrpides N.C."/>
            <person name="Woyke T."/>
        </authorList>
    </citation>
    <scope>NUCLEOTIDE SEQUENCE</scope>
    <source>
        <strain evidence="2">GVMAG-M-3300009180-1</strain>
    </source>
</reference>